<evidence type="ECO:0000259" key="3">
    <source>
        <dbReference type="PROSITE" id="PS51194"/>
    </source>
</evidence>
<reference evidence="4 5" key="1">
    <citation type="submission" date="2018-12" db="EMBL/GenBank/DDBJ databases">
        <title>The Draft Genome Sequence of the Soil Bacterium Pedobacter tournemirensis R1.</title>
        <authorList>
            <person name="He J."/>
        </authorList>
    </citation>
    <scope>NUCLEOTIDE SEQUENCE [LARGE SCALE GENOMIC DNA]</scope>
    <source>
        <strain evidence="4 5">R1</strain>
    </source>
</reference>
<evidence type="ECO:0000313" key="4">
    <source>
        <dbReference type="EMBL" id="RXF70528.1"/>
    </source>
</evidence>
<dbReference type="CDD" id="cd18793">
    <property type="entry name" value="SF2_C_SNF"/>
    <property type="match status" value="1"/>
</dbReference>
<dbReference type="Gene3D" id="3.40.50.300">
    <property type="entry name" value="P-loop containing nucleotide triphosphate hydrolases"/>
    <property type="match status" value="1"/>
</dbReference>
<sequence length="631" mass="70697">MNKDNAQDAAWIFDNIHLRILLRLGEEESDPGGLVIWDAQFATNVPKKLTTHLPSEDLPDIRFSRFTMDVSLKLTGTSVKNIQTSFIGIRSGQQFELGSVLSDQAVCNGTWFALDSSFSEAKEILSEHNIIVPGPVNLGQLIWLRGKERLPIPVIDEVKITSFETDNTIQLPELNATLFPYQKTGIRFLSEVAGESLGCILADEMGLGKTLQVIGLLALEKHANRGPNLVVCPATLLENWRREIQRFAEFIRVNIHAGNQRTGRASAFAEYDTVIASYETAVRDIVLLSSMKWNAVILDEAQNIKNPEAQRTLTVKSLDRSISIAVTGTPVENRLTDLWSIADFVLPGLLGDRQTFESSFDNNEADASILAPVVAPILLRRRVLDVAKDLPPRLDIDQALEVSPEMAEEYERIRNEVIAEYGRHGSLVAIGKLRQFCAHPRVLGLMGNMPLESNPKYMRLLEILDEIFALNEKVLIFTSYLEMSDLIMTDLKMRYRNTWTGAIDGRLEVSLRQPLIDVFTAYEGSAAFVLNPIAAGTGLNITAANHIIHFNPEWNPALEDQASARAYRRMQIRPVTIHHFFYVNTIEEVMTERLQQKRGLAREVVIGHEGNEDSTNIARAMQISPLNKSNF</sequence>
<keyword evidence="4" id="KW-0547">Nucleotide-binding</keyword>
<dbReference type="RefSeq" id="WP_128768833.1">
    <property type="nucleotide sequence ID" value="NZ_RXOC01000004.1"/>
</dbReference>
<gene>
    <name evidence="4" type="ORF">EKH83_07750</name>
</gene>
<accession>A0A4Q0MB57</accession>
<dbReference type="Proteomes" id="UP000290848">
    <property type="component" value="Unassembled WGS sequence"/>
</dbReference>
<dbReference type="InterPro" id="IPR001650">
    <property type="entry name" value="Helicase_C-like"/>
</dbReference>
<evidence type="ECO:0000259" key="2">
    <source>
        <dbReference type="PROSITE" id="PS51192"/>
    </source>
</evidence>
<evidence type="ECO:0000256" key="1">
    <source>
        <dbReference type="ARBA" id="ARBA00022801"/>
    </source>
</evidence>
<dbReference type="SMART" id="SM00487">
    <property type="entry name" value="DEXDc"/>
    <property type="match status" value="1"/>
</dbReference>
<proteinExistence type="predicted"/>
<dbReference type="GO" id="GO:0005524">
    <property type="term" value="F:ATP binding"/>
    <property type="evidence" value="ECO:0007669"/>
    <property type="project" value="InterPro"/>
</dbReference>
<organism evidence="4 5">
    <name type="scientific">Arcticibacter tournemirensis</name>
    <dbReference type="NCBI Taxonomy" id="699437"/>
    <lineage>
        <taxon>Bacteria</taxon>
        <taxon>Pseudomonadati</taxon>
        <taxon>Bacteroidota</taxon>
        <taxon>Sphingobacteriia</taxon>
        <taxon>Sphingobacteriales</taxon>
        <taxon>Sphingobacteriaceae</taxon>
        <taxon>Arcticibacter</taxon>
    </lineage>
</organism>
<keyword evidence="4" id="KW-0347">Helicase</keyword>
<protein>
    <submittedName>
        <fullName evidence="4">DEAD/DEAH box helicase</fullName>
    </submittedName>
</protein>
<dbReference type="InterPro" id="IPR038718">
    <property type="entry name" value="SNF2-like_sf"/>
</dbReference>
<dbReference type="Gene3D" id="3.40.50.10810">
    <property type="entry name" value="Tandem AAA-ATPase domain"/>
    <property type="match status" value="1"/>
</dbReference>
<dbReference type="Pfam" id="PF00176">
    <property type="entry name" value="SNF2-rel_dom"/>
    <property type="match status" value="1"/>
</dbReference>
<dbReference type="PROSITE" id="PS51194">
    <property type="entry name" value="HELICASE_CTER"/>
    <property type="match status" value="1"/>
</dbReference>
<dbReference type="GO" id="GO:0004386">
    <property type="term" value="F:helicase activity"/>
    <property type="evidence" value="ECO:0007669"/>
    <property type="project" value="UniProtKB-KW"/>
</dbReference>
<keyword evidence="4" id="KW-0067">ATP-binding</keyword>
<dbReference type="InterPro" id="IPR014001">
    <property type="entry name" value="Helicase_ATP-bd"/>
</dbReference>
<feature type="domain" description="Helicase C-terminal" evidence="3">
    <location>
        <begin position="462"/>
        <end position="605"/>
    </location>
</feature>
<dbReference type="InterPro" id="IPR000330">
    <property type="entry name" value="SNF2_N"/>
</dbReference>
<dbReference type="PROSITE" id="PS51192">
    <property type="entry name" value="HELICASE_ATP_BIND_1"/>
    <property type="match status" value="1"/>
</dbReference>
<feature type="domain" description="Helicase ATP-binding" evidence="2">
    <location>
        <begin position="190"/>
        <end position="348"/>
    </location>
</feature>
<dbReference type="GO" id="GO:0016787">
    <property type="term" value="F:hydrolase activity"/>
    <property type="evidence" value="ECO:0007669"/>
    <property type="project" value="UniProtKB-KW"/>
</dbReference>
<name>A0A4Q0MB57_9SPHI</name>
<dbReference type="SUPFAM" id="SSF52540">
    <property type="entry name" value="P-loop containing nucleoside triphosphate hydrolases"/>
    <property type="match status" value="2"/>
</dbReference>
<dbReference type="SMART" id="SM00490">
    <property type="entry name" value="HELICc"/>
    <property type="match status" value="1"/>
</dbReference>
<dbReference type="AlphaFoldDB" id="A0A4Q0MB57"/>
<dbReference type="PANTHER" id="PTHR10799">
    <property type="entry name" value="SNF2/RAD54 HELICASE FAMILY"/>
    <property type="match status" value="1"/>
</dbReference>
<evidence type="ECO:0000313" key="5">
    <source>
        <dbReference type="Proteomes" id="UP000290848"/>
    </source>
</evidence>
<comment type="caution">
    <text evidence="4">The sequence shown here is derived from an EMBL/GenBank/DDBJ whole genome shotgun (WGS) entry which is preliminary data.</text>
</comment>
<dbReference type="EMBL" id="RXOC01000004">
    <property type="protein sequence ID" value="RXF70528.1"/>
    <property type="molecule type" value="Genomic_DNA"/>
</dbReference>
<dbReference type="Pfam" id="PF00271">
    <property type="entry name" value="Helicase_C"/>
    <property type="match status" value="1"/>
</dbReference>
<dbReference type="InterPro" id="IPR027417">
    <property type="entry name" value="P-loop_NTPase"/>
</dbReference>
<keyword evidence="1" id="KW-0378">Hydrolase</keyword>
<dbReference type="InterPro" id="IPR049730">
    <property type="entry name" value="SNF2/RAD54-like_C"/>
</dbReference>